<feature type="transmembrane region" description="Helical" evidence="1">
    <location>
        <begin position="54"/>
        <end position="75"/>
    </location>
</feature>
<keyword evidence="1" id="KW-1133">Transmembrane helix</keyword>
<sequence>MIIFIHVSIALLSIAISSFTFFKPTMRRLFVSYGFILGTIATGTYLLMAYPSRILQSCIMGLIYLTIVTVATVYAHRRLHTRQLAFNTERQLS</sequence>
<feature type="transmembrane region" description="Helical" evidence="1">
    <location>
        <begin position="29"/>
        <end position="48"/>
    </location>
</feature>
<evidence type="ECO:0000313" key="2">
    <source>
        <dbReference type="EMBL" id="RWZ78892.1"/>
    </source>
</evidence>
<comment type="caution">
    <text evidence="2">The sequence shown here is derived from an EMBL/GenBank/DDBJ whole genome shotgun (WGS) entry which is preliminary data.</text>
</comment>
<dbReference type="Proteomes" id="UP000289257">
    <property type="component" value="Unassembled WGS sequence"/>
</dbReference>
<dbReference type="AlphaFoldDB" id="A0A4Q0AI67"/>
<proteinExistence type="predicted"/>
<keyword evidence="3" id="KW-1185">Reference proteome</keyword>
<evidence type="ECO:0000313" key="3">
    <source>
        <dbReference type="Proteomes" id="UP000289257"/>
    </source>
</evidence>
<name>A0A4Q0AI67_9BACT</name>
<dbReference type="EMBL" id="SCKX01000001">
    <property type="protein sequence ID" value="RWZ78892.1"/>
    <property type="molecule type" value="Genomic_DNA"/>
</dbReference>
<gene>
    <name evidence="2" type="ORF">EOT05_04055</name>
</gene>
<evidence type="ECO:0000256" key="1">
    <source>
        <dbReference type="SAM" id="Phobius"/>
    </source>
</evidence>
<keyword evidence="1" id="KW-0812">Transmembrane</keyword>
<accession>A0A4Q0AI67</accession>
<protein>
    <submittedName>
        <fullName evidence="2">Uncharacterized protein</fullName>
    </submittedName>
</protein>
<reference evidence="2" key="1">
    <citation type="submission" date="2019-01" db="EMBL/GenBank/DDBJ databases">
        <title>Genomic signatures and co-occurrence patterns of the ultra-small Saccharimodia (Patescibacteria phylum) suggest a symbiotic lifestyle.</title>
        <authorList>
            <person name="Lemos L."/>
            <person name="Medeiros J."/>
            <person name="Andreote F."/>
            <person name="Fernandes G."/>
            <person name="Varani A."/>
            <person name="Oliveira G."/>
            <person name="Pylro V."/>
        </authorList>
    </citation>
    <scope>NUCLEOTIDE SEQUENCE [LARGE SCALE GENOMIC DNA]</scope>
    <source>
        <strain evidence="2">AMD02</strain>
    </source>
</reference>
<organism evidence="2 3">
    <name type="scientific">Candidatus Microsaccharimonas sossegonensis</name>
    <dbReference type="NCBI Taxonomy" id="2506948"/>
    <lineage>
        <taxon>Bacteria</taxon>
        <taxon>Candidatus Saccharimonadota</taxon>
        <taxon>Candidatus Saccharimonadia</taxon>
        <taxon>Candidatus Saccharimonadales</taxon>
        <taxon>Candidatus Saccharimonadaceae</taxon>
        <taxon>Candidatus Microsaccharimonas</taxon>
    </lineage>
</organism>
<keyword evidence="1" id="KW-0472">Membrane</keyword>
<feature type="transmembrane region" description="Helical" evidence="1">
    <location>
        <begin position="6"/>
        <end position="22"/>
    </location>
</feature>